<dbReference type="SUPFAM" id="SSF53822">
    <property type="entry name" value="Periplasmic binding protein-like I"/>
    <property type="match status" value="1"/>
</dbReference>
<dbReference type="InterPro" id="IPR001761">
    <property type="entry name" value="Peripla_BP/Lac1_sug-bd_dom"/>
</dbReference>
<keyword evidence="6" id="KW-1185">Reference proteome</keyword>
<evidence type="ECO:0000256" key="1">
    <source>
        <dbReference type="ARBA" id="ARBA00023015"/>
    </source>
</evidence>
<dbReference type="SMART" id="SM00354">
    <property type="entry name" value="HTH_LACI"/>
    <property type="match status" value="1"/>
</dbReference>
<sequence length="759" mass="84688">MPLKGSQIMAQSQHKATIYDIARQAGVNPSTVSRALSQPGRVAAKTEFRIRRIAEQLGYLTQTEQSDGEALPSTGMIAAIVPTLTNPLYAGIINTLQRELDARGYGLITLDTDQKPSMERKAMSYVMRNVDGVVLISSRLSEPDIRRIMMVRPIILINRTAPGLNSVVVDVARAIDDAVHALKESGHSSITYLAGPASSWSNEYRRRYIRSAAFRYDMTYRVVRECEPSVAGGSAAMEQYLIRPTDAVFAFNDALAAGFIIAARRNGLRIPEDVSVIGFDNTQMASLLTPTLSTIDLKSDQVAERAADALVQTIRNPAGIRPEPITLAAEFVKRDSLNTHKRSTMKLGPYAEIRRSSDTIVLTMLSNAFNETMPRINEFMRTHPHIVIDPIEGRTQENTLSLYWERVINHRSVPDLINLERTALPQLAASGALQDLSSKAIEQELAPKVDRAAWQSAHYAGKLYGIPGDQSQTVMFYRADLFDHYHIKVPDTWDAFYETGVALHARNPNRYMGVLDTTDVQHYLSFFRSACVRPWTVENDSTIIFHMRSDLVRSVATFIQQCIDDGALNAEPMWDNRYMRAKSGTYLTVTYANWLGKILSMSYPADRGLWKVTLPPAFADPSQVTTAEIGGSTLAVSAGLPPKRLEAAMTFLKWFQLDPVSVELRAPGGVSAAAGYVEDLTRRGTIDPYFDQPIYDVYAKSAERVNRDWDNLPFYSQLDAEFARLIVPALRPGGRSQDLFDEWERRLKIYAVSQGFAVK</sequence>
<gene>
    <name evidence="5" type="ORF">CSQ86_04175</name>
</gene>
<keyword evidence="3" id="KW-0804">Transcription</keyword>
<dbReference type="GO" id="GO:0000976">
    <property type="term" value="F:transcription cis-regulatory region binding"/>
    <property type="evidence" value="ECO:0007669"/>
    <property type="project" value="TreeGrafter"/>
</dbReference>
<evidence type="ECO:0000256" key="2">
    <source>
        <dbReference type="ARBA" id="ARBA00023125"/>
    </source>
</evidence>
<dbReference type="Gene3D" id="3.40.50.2300">
    <property type="match status" value="2"/>
</dbReference>
<accession>A0A2M9HJZ1</accession>
<dbReference type="CDD" id="cd01392">
    <property type="entry name" value="HTH_LacI"/>
    <property type="match status" value="1"/>
</dbReference>
<dbReference type="InterPro" id="IPR010982">
    <property type="entry name" value="Lambda_DNA-bd_dom_sf"/>
</dbReference>
<dbReference type="OrthoDB" id="3258243at2"/>
<dbReference type="PROSITE" id="PS50932">
    <property type="entry name" value="HTH_LACI_2"/>
    <property type="match status" value="1"/>
</dbReference>
<comment type="caution">
    <text evidence="5">The sequence shown here is derived from an EMBL/GenBank/DDBJ whole genome shotgun (WGS) entry which is preliminary data.</text>
</comment>
<dbReference type="PANTHER" id="PTHR30146:SF138">
    <property type="entry name" value="TRANSCRIPTIONAL REGULATORY PROTEIN"/>
    <property type="match status" value="1"/>
</dbReference>
<reference evidence="6" key="1">
    <citation type="submission" date="2017-10" db="EMBL/GenBank/DDBJ databases">
        <title>Draft genome sequences of strains TRE 1, TRE 9, TRE H and TRI 7, isolated from tamarins, belonging to four potential novel Bifidobacterium species.</title>
        <authorList>
            <person name="Mattarelli P."/>
            <person name="Modesto M."/>
            <person name="Puglisi E."/>
            <person name="Morelli L."/>
            <person name="Bonetti A."/>
            <person name="Spezio C."/>
            <person name="Sandri C."/>
        </authorList>
    </citation>
    <scope>NUCLEOTIDE SEQUENCE [LARGE SCALE GENOMIC DNA]</scope>
    <source>
        <strain evidence="6">TREH</strain>
    </source>
</reference>
<dbReference type="SUPFAM" id="SSF53850">
    <property type="entry name" value="Periplasmic binding protein-like II"/>
    <property type="match status" value="1"/>
</dbReference>
<dbReference type="PANTHER" id="PTHR30146">
    <property type="entry name" value="LACI-RELATED TRANSCRIPTIONAL REPRESSOR"/>
    <property type="match status" value="1"/>
</dbReference>
<dbReference type="Gene3D" id="1.10.260.40">
    <property type="entry name" value="lambda repressor-like DNA-binding domains"/>
    <property type="match status" value="1"/>
</dbReference>
<evidence type="ECO:0000313" key="5">
    <source>
        <dbReference type="EMBL" id="PJM77107.1"/>
    </source>
</evidence>
<keyword evidence="1" id="KW-0805">Transcription regulation</keyword>
<dbReference type="Proteomes" id="UP000229239">
    <property type="component" value="Unassembled WGS sequence"/>
</dbReference>
<protein>
    <recommendedName>
        <fullName evidence="4">HTH lacI-type domain-containing protein</fullName>
    </recommendedName>
</protein>
<dbReference type="SUPFAM" id="SSF47413">
    <property type="entry name" value="lambda repressor-like DNA-binding domains"/>
    <property type="match status" value="1"/>
</dbReference>
<dbReference type="EMBL" id="PEBJ01000002">
    <property type="protein sequence ID" value="PJM77107.1"/>
    <property type="molecule type" value="Genomic_DNA"/>
</dbReference>
<keyword evidence="2" id="KW-0238">DNA-binding</keyword>
<dbReference type="Pfam" id="PF13416">
    <property type="entry name" value="SBP_bac_8"/>
    <property type="match status" value="1"/>
</dbReference>
<dbReference type="AlphaFoldDB" id="A0A2M9HJZ1"/>
<dbReference type="Gene3D" id="3.40.190.10">
    <property type="entry name" value="Periplasmic binding protein-like II"/>
    <property type="match status" value="1"/>
</dbReference>
<evidence type="ECO:0000313" key="6">
    <source>
        <dbReference type="Proteomes" id="UP000229239"/>
    </source>
</evidence>
<dbReference type="Pfam" id="PF00356">
    <property type="entry name" value="LacI"/>
    <property type="match status" value="1"/>
</dbReference>
<dbReference type="InterPro" id="IPR006059">
    <property type="entry name" value="SBP"/>
</dbReference>
<evidence type="ECO:0000256" key="3">
    <source>
        <dbReference type="ARBA" id="ARBA00023163"/>
    </source>
</evidence>
<name>A0A2M9HJZ1_9BIFI</name>
<organism evidence="5 6">
    <name type="scientific">Bifidobacterium felsineum</name>
    <dbReference type="NCBI Taxonomy" id="2045440"/>
    <lineage>
        <taxon>Bacteria</taxon>
        <taxon>Bacillati</taxon>
        <taxon>Actinomycetota</taxon>
        <taxon>Actinomycetes</taxon>
        <taxon>Bifidobacteriales</taxon>
        <taxon>Bifidobacteriaceae</taxon>
        <taxon>Bifidobacterium</taxon>
    </lineage>
</organism>
<dbReference type="InterPro" id="IPR028082">
    <property type="entry name" value="Peripla_BP_I"/>
</dbReference>
<dbReference type="InterPro" id="IPR000843">
    <property type="entry name" value="HTH_LacI"/>
</dbReference>
<dbReference type="CDD" id="cd06267">
    <property type="entry name" value="PBP1_LacI_sugar_binding-like"/>
    <property type="match status" value="1"/>
</dbReference>
<dbReference type="Pfam" id="PF00532">
    <property type="entry name" value="Peripla_BP_1"/>
    <property type="match status" value="1"/>
</dbReference>
<evidence type="ECO:0000259" key="4">
    <source>
        <dbReference type="PROSITE" id="PS50932"/>
    </source>
</evidence>
<proteinExistence type="predicted"/>
<dbReference type="GO" id="GO:0003700">
    <property type="term" value="F:DNA-binding transcription factor activity"/>
    <property type="evidence" value="ECO:0007669"/>
    <property type="project" value="TreeGrafter"/>
</dbReference>
<feature type="domain" description="HTH lacI-type" evidence="4">
    <location>
        <begin position="16"/>
        <end position="59"/>
    </location>
</feature>